<dbReference type="STRING" id="1121324.CLIT_14c00040"/>
<dbReference type="Proteomes" id="UP000027946">
    <property type="component" value="Unassembled WGS sequence"/>
</dbReference>
<proteinExistence type="predicted"/>
<evidence type="ECO:0008006" key="3">
    <source>
        <dbReference type="Google" id="ProtNLM"/>
    </source>
</evidence>
<dbReference type="AlphaFoldDB" id="A0A069RCQ5"/>
<evidence type="ECO:0000313" key="1">
    <source>
        <dbReference type="EMBL" id="KDR94543.1"/>
    </source>
</evidence>
<dbReference type="CDD" id="cd11532">
    <property type="entry name" value="NTP-PPase_COG4997"/>
    <property type="match status" value="1"/>
</dbReference>
<comment type="caution">
    <text evidence="1">The sequence shown here is derived from an EMBL/GenBank/DDBJ whole genome shotgun (WGS) entry which is preliminary data.</text>
</comment>
<organism evidence="1 2">
    <name type="scientific">Peptoclostridium litorale DSM 5388</name>
    <dbReference type="NCBI Taxonomy" id="1121324"/>
    <lineage>
        <taxon>Bacteria</taxon>
        <taxon>Bacillati</taxon>
        <taxon>Bacillota</taxon>
        <taxon>Clostridia</taxon>
        <taxon>Peptostreptococcales</taxon>
        <taxon>Peptoclostridiaceae</taxon>
        <taxon>Peptoclostridium</taxon>
    </lineage>
</organism>
<reference evidence="1 2" key="1">
    <citation type="submission" date="2014-03" db="EMBL/GenBank/DDBJ databases">
        <title>Genome sequence of Clostridium litorale W6, DSM 5388.</title>
        <authorList>
            <person name="Poehlein A."/>
            <person name="Jagirdar A."/>
            <person name="Khonsari B."/>
            <person name="Chibani C.M."/>
            <person name="Gutierrez Gutierrez D.A."/>
            <person name="Davydova E."/>
            <person name="Alghaithi H.S."/>
            <person name="Nair K.P."/>
            <person name="Dhamotharan K."/>
            <person name="Chandran L."/>
            <person name="G W."/>
            <person name="Daniel R."/>
        </authorList>
    </citation>
    <scope>NUCLEOTIDE SEQUENCE [LARGE SCALE GENOMIC DNA]</scope>
    <source>
        <strain evidence="1 2">W6</strain>
    </source>
</reference>
<evidence type="ECO:0000313" key="2">
    <source>
        <dbReference type="Proteomes" id="UP000027946"/>
    </source>
</evidence>
<gene>
    <name evidence="1" type="ORF">CLIT_14c00040</name>
</gene>
<dbReference type="OrthoDB" id="9813491at2"/>
<protein>
    <recommendedName>
        <fullName evidence="3">Phosphoribosyl-ATP pyrophosphohydrolase</fullName>
    </recommendedName>
</protein>
<name>A0A069RCQ5_PEPLI</name>
<dbReference type="InterPro" id="IPR038735">
    <property type="entry name" value="MSMEG_1276-like_NTP-PPase_dom"/>
</dbReference>
<dbReference type="EMBL" id="JJMM01000014">
    <property type="protein sequence ID" value="KDR94543.1"/>
    <property type="molecule type" value="Genomic_DNA"/>
</dbReference>
<sequence>MPTYNKLVRDKIPKIIENAGKEALTRILDEMEYEKHLIEKLGEEVEEFVQTPNEEELADIMEVVEAIMKMKKISWETVRAVQAKKRQERGGFEDRVFLEEVME</sequence>
<dbReference type="RefSeq" id="WP_038266360.1">
    <property type="nucleotide sequence ID" value="NZ_FSRH01000016.1"/>
</dbReference>
<accession>A0A069RCQ5</accession>
<keyword evidence="2" id="KW-1185">Reference proteome</keyword>
<dbReference type="SUPFAM" id="SSF101386">
    <property type="entry name" value="all-alpha NTP pyrophosphatases"/>
    <property type="match status" value="1"/>
</dbReference>
<dbReference type="eggNOG" id="COG4997">
    <property type="taxonomic scope" value="Bacteria"/>
</dbReference>